<dbReference type="GO" id="GO:0004674">
    <property type="term" value="F:protein serine/threonine kinase activity"/>
    <property type="evidence" value="ECO:0007669"/>
    <property type="project" value="UniProtKB-KW"/>
</dbReference>
<dbReference type="Gene3D" id="1.10.510.10">
    <property type="entry name" value="Transferase(Phosphotransferase) domain 1"/>
    <property type="match status" value="1"/>
</dbReference>
<dbReference type="PROSITE" id="PS50011">
    <property type="entry name" value="PROTEIN_KINASE_DOM"/>
    <property type="match status" value="1"/>
</dbReference>
<reference evidence="25" key="2">
    <citation type="submission" date="2023-02" db="EMBL/GenBank/DDBJ databases">
        <authorList>
            <person name="Swenson N.G."/>
            <person name="Wegrzyn J.L."/>
            <person name="Mcevoy S.L."/>
        </authorList>
    </citation>
    <scope>NUCLEOTIDE SEQUENCE</scope>
    <source>
        <strain evidence="25">91603</strain>
        <tissue evidence="25">Leaf</tissue>
    </source>
</reference>
<dbReference type="PIRSF" id="PIRSF000641">
    <property type="entry name" value="SRK"/>
    <property type="match status" value="1"/>
</dbReference>
<protein>
    <submittedName>
        <fullName evidence="25">Uncharacterized protein</fullName>
    </submittedName>
</protein>
<evidence type="ECO:0000313" key="26">
    <source>
        <dbReference type="Proteomes" id="UP001064489"/>
    </source>
</evidence>
<proteinExistence type="predicted"/>
<dbReference type="InterPro" id="IPR011009">
    <property type="entry name" value="Kinase-like_dom_sf"/>
</dbReference>
<dbReference type="PROSITE" id="PS00010">
    <property type="entry name" value="ASX_HYDROXYL"/>
    <property type="match status" value="1"/>
</dbReference>
<keyword evidence="7 22" id="KW-0732">Signal</keyword>
<dbReference type="InterPro" id="IPR000742">
    <property type="entry name" value="EGF"/>
</dbReference>
<comment type="catalytic activity">
    <reaction evidence="16">
        <text>L-seryl-[protein] + ATP = O-phospho-L-seryl-[protein] + ADP + H(+)</text>
        <dbReference type="Rhea" id="RHEA:17989"/>
        <dbReference type="Rhea" id="RHEA-COMP:9863"/>
        <dbReference type="Rhea" id="RHEA-COMP:11604"/>
        <dbReference type="ChEBI" id="CHEBI:15378"/>
        <dbReference type="ChEBI" id="CHEBI:29999"/>
        <dbReference type="ChEBI" id="CHEBI:30616"/>
        <dbReference type="ChEBI" id="CHEBI:83421"/>
        <dbReference type="ChEBI" id="CHEBI:456216"/>
    </reaction>
</comment>
<dbReference type="Gene3D" id="2.10.25.10">
    <property type="entry name" value="Laminin"/>
    <property type="match status" value="2"/>
</dbReference>
<feature type="binding site" evidence="20">
    <location>
        <position position="445"/>
    </location>
    <ligand>
        <name>ATP</name>
        <dbReference type="ChEBI" id="CHEBI:30616"/>
    </ligand>
</feature>
<dbReference type="InterPro" id="IPR001245">
    <property type="entry name" value="Ser-Thr/Tyr_kinase_cat_dom"/>
</dbReference>
<organism evidence="25 26">
    <name type="scientific">Acer negundo</name>
    <name type="common">Box elder</name>
    <dbReference type="NCBI Taxonomy" id="4023"/>
    <lineage>
        <taxon>Eukaryota</taxon>
        <taxon>Viridiplantae</taxon>
        <taxon>Streptophyta</taxon>
        <taxon>Embryophyta</taxon>
        <taxon>Tracheophyta</taxon>
        <taxon>Spermatophyta</taxon>
        <taxon>Magnoliopsida</taxon>
        <taxon>eudicotyledons</taxon>
        <taxon>Gunneridae</taxon>
        <taxon>Pentapetalae</taxon>
        <taxon>rosids</taxon>
        <taxon>malvids</taxon>
        <taxon>Sapindales</taxon>
        <taxon>Sapindaceae</taxon>
        <taxon>Hippocastanoideae</taxon>
        <taxon>Acereae</taxon>
        <taxon>Acer</taxon>
    </lineage>
</organism>
<keyword evidence="9 20" id="KW-0547">Nucleotide-binding</keyword>
<keyword evidence="14" id="KW-1015">Disulfide bond</keyword>
<dbReference type="EMBL" id="JAJSOW010000106">
    <property type="protein sequence ID" value="KAI9162326.1"/>
    <property type="molecule type" value="Genomic_DNA"/>
</dbReference>
<evidence type="ECO:0000256" key="17">
    <source>
        <dbReference type="ARBA" id="ARBA00047951"/>
    </source>
</evidence>
<evidence type="ECO:0000256" key="21">
    <source>
        <dbReference type="SAM" id="Phobius"/>
    </source>
</evidence>
<dbReference type="FunFam" id="1.10.510.10:FF:000084">
    <property type="entry name" value="Wall-associated receptor kinase 2"/>
    <property type="match status" value="1"/>
</dbReference>
<keyword evidence="3 19" id="KW-0245">EGF-like domain</keyword>
<dbReference type="AlphaFoldDB" id="A0AAD5NKI9"/>
<comment type="caution">
    <text evidence="19">Lacks conserved residue(s) required for the propagation of feature annotation.</text>
</comment>
<dbReference type="SUPFAM" id="SSF57196">
    <property type="entry name" value="EGF/Laminin"/>
    <property type="match status" value="1"/>
</dbReference>
<dbReference type="InterPro" id="IPR008271">
    <property type="entry name" value="Ser/Thr_kinase_AS"/>
</dbReference>
<dbReference type="SMART" id="SM00220">
    <property type="entry name" value="S_TKc"/>
    <property type="match status" value="1"/>
</dbReference>
<dbReference type="InterPro" id="IPR001881">
    <property type="entry name" value="EGF-like_Ca-bd_dom"/>
</dbReference>
<keyword evidence="11 20" id="KW-0067">ATP-binding</keyword>
<keyword evidence="4" id="KW-0597">Phosphoprotein</keyword>
<keyword evidence="13 21" id="KW-0472">Membrane</keyword>
<dbReference type="Pfam" id="PF12947">
    <property type="entry name" value="EGF_3"/>
    <property type="match status" value="1"/>
</dbReference>
<evidence type="ECO:0000256" key="13">
    <source>
        <dbReference type="ARBA" id="ARBA00023136"/>
    </source>
</evidence>
<dbReference type="FunFam" id="3.30.200.20:FF:000043">
    <property type="entry name" value="Wall-associated receptor kinase 2"/>
    <property type="match status" value="1"/>
</dbReference>
<dbReference type="InterPro" id="IPR024171">
    <property type="entry name" value="SRK-like_kinase"/>
</dbReference>
<sequence>MGLSEMCLRLVLVQLLLLIVANAQPKPDCLKKCGDLEIKYPFGTEDGCYLNKDFLIACENTDHHNPPIPFLRNSSSNIRVTNITMEGRLQVQSFVSENCYNETHMIKNTTSLFRMGNYKFTFSETQNKFTVIGCDSYGYIQGKTGEKQYMAGCISSCENPADVTNGSCSGFGCCQINIPKDLKEIIVQAKSFNRHKNVLQFNPCSYAFVIEDSQFHFSSSNLSGTLTETVPTAIDWAITGQGKCEEAINNQSFACKENSECHPRGAEGYLCKCKDGYRGNPYLSKGCQDINECSDQQGNYKCHRQALCVDTEGSYRCECPKGYNGDGEIDGTGCTSNQLPVIMISLGVGLSFVMLLAVSSWIYFMFKKRRLIKLKEKFFQQNGGLLLQQQLSKRSGTCDTARIFNAEELKKATNNFDDKRIIGRGGYGTVYKGFLIDSNPVAIKKSKIVDQSQIEQFINEVTVLSQINHRNVVKLLGCCLETEVPLLVYEYVTNGTLFEHIHNNDNAPTIPWETRLRIAAETAGVLSYLHSAAATPIIHRDVKSTNILLDDNFTAKVSDFGASKLVPMDVTQLSTMVQGTLGYLDPEYLHTSQLTEKSDVYSFGVVLVELMTGKKVLSFDRPEEERSLVMYFLSSLKEGLLFEILENGIVNDDNKEHMREVAMLASRCLRVKGEERPTMKEVAMELEGLRRMDKHSWDNAQVNIEETEQLLSEKSYTCNYGDGSNSTAAYESMKDHALVAFDGGR</sequence>
<evidence type="ECO:0000256" key="5">
    <source>
        <dbReference type="ARBA" id="ARBA00022679"/>
    </source>
</evidence>
<evidence type="ECO:0000259" key="24">
    <source>
        <dbReference type="PROSITE" id="PS50026"/>
    </source>
</evidence>
<dbReference type="InterPro" id="IPR017441">
    <property type="entry name" value="Protein_kinase_ATP_BS"/>
</dbReference>
<evidence type="ECO:0000256" key="8">
    <source>
        <dbReference type="ARBA" id="ARBA00022737"/>
    </source>
</evidence>
<comment type="function">
    <text evidence="18">Serine/threonine-protein kinase that may function as a signaling receptor of extracellular matrix component. Binding to pectin may have significance in the control of cell expansion, morphogenesis and development.</text>
</comment>
<gene>
    <name evidence="25" type="ORF">LWI28_026176</name>
</gene>
<keyword evidence="8" id="KW-0677">Repeat</keyword>
<dbReference type="Pfam" id="PF13947">
    <property type="entry name" value="GUB_WAK_bind"/>
    <property type="match status" value="1"/>
</dbReference>
<dbReference type="Pfam" id="PF07714">
    <property type="entry name" value="PK_Tyr_Ser-Thr"/>
    <property type="match status" value="1"/>
</dbReference>
<comment type="catalytic activity">
    <reaction evidence="17">
        <text>L-threonyl-[protein] + ATP = O-phospho-L-threonyl-[protein] + ADP + H(+)</text>
        <dbReference type="Rhea" id="RHEA:46608"/>
        <dbReference type="Rhea" id="RHEA-COMP:11060"/>
        <dbReference type="Rhea" id="RHEA-COMP:11605"/>
        <dbReference type="ChEBI" id="CHEBI:15378"/>
        <dbReference type="ChEBI" id="CHEBI:30013"/>
        <dbReference type="ChEBI" id="CHEBI:30616"/>
        <dbReference type="ChEBI" id="CHEBI:61977"/>
        <dbReference type="ChEBI" id="CHEBI:456216"/>
    </reaction>
</comment>
<dbReference type="GO" id="GO:0030247">
    <property type="term" value="F:polysaccharide binding"/>
    <property type="evidence" value="ECO:0007669"/>
    <property type="project" value="InterPro"/>
</dbReference>
<dbReference type="InterPro" id="IPR000719">
    <property type="entry name" value="Prot_kinase_dom"/>
</dbReference>
<dbReference type="Gene3D" id="3.30.200.20">
    <property type="entry name" value="Phosphorylase Kinase, domain 1"/>
    <property type="match status" value="1"/>
</dbReference>
<dbReference type="InterPro" id="IPR000152">
    <property type="entry name" value="EGF-type_Asp/Asn_hydroxyl_site"/>
</dbReference>
<keyword evidence="12 21" id="KW-1133">Transmembrane helix</keyword>
<keyword evidence="15" id="KW-0325">Glycoprotein</keyword>
<dbReference type="SMART" id="SM00181">
    <property type="entry name" value="EGF"/>
    <property type="match status" value="2"/>
</dbReference>
<evidence type="ECO:0000256" key="3">
    <source>
        <dbReference type="ARBA" id="ARBA00022536"/>
    </source>
</evidence>
<dbReference type="PROSITE" id="PS01187">
    <property type="entry name" value="EGF_CA"/>
    <property type="match status" value="1"/>
</dbReference>
<dbReference type="InterPro" id="IPR025287">
    <property type="entry name" value="WAK_GUB"/>
</dbReference>
<dbReference type="GO" id="GO:0005524">
    <property type="term" value="F:ATP binding"/>
    <property type="evidence" value="ECO:0007669"/>
    <property type="project" value="UniProtKB-UniRule"/>
</dbReference>
<evidence type="ECO:0000256" key="11">
    <source>
        <dbReference type="ARBA" id="ARBA00022840"/>
    </source>
</evidence>
<name>A0AAD5NKI9_ACENE</name>
<comment type="caution">
    <text evidence="25">The sequence shown here is derived from an EMBL/GenBank/DDBJ whole genome shotgun (WGS) entry which is preliminary data.</text>
</comment>
<evidence type="ECO:0000256" key="18">
    <source>
        <dbReference type="ARBA" id="ARBA00058961"/>
    </source>
</evidence>
<evidence type="ECO:0000256" key="14">
    <source>
        <dbReference type="ARBA" id="ARBA00023157"/>
    </source>
</evidence>
<evidence type="ECO:0000256" key="6">
    <source>
        <dbReference type="ARBA" id="ARBA00022692"/>
    </source>
</evidence>
<feature type="chain" id="PRO_5041906869" evidence="22">
    <location>
        <begin position="24"/>
        <end position="745"/>
    </location>
</feature>
<feature type="transmembrane region" description="Helical" evidence="21">
    <location>
        <begin position="341"/>
        <end position="366"/>
    </location>
</feature>
<evidence type="ECO:0000256" key="19">
    <source>
        <dbReference type="PROSITE-ProRule" id="PRU00076"/>
    </source>
</evidence>
<evidence type="ECO:0000256" key="2">
    <source>
        <dbReference type="ARBA" id="ARBA00022527"/>
    </source>
</evidence>
<dbReference type="FunFam" id="2.10.25.10:FF:000038">
    <property type="entry name" value="Fibrillin 2"/>
    <property type="match status" value="1"/>
</dbReference>
<dbReference type="CDD" id="cd00054">
    <property type="entry name" value="EGF_CA"/>
    <property type="match status" value="1"/>
</dbReference>
<evidence type="ECO:0000256" key="9">
    <source>
        <dbReference type="ARBA" id="ARBA00022741"/>
    </source>
</evidence>
<dbReference type="GO" id="GO:0007166">
    <property type="term" value="P:cell surface receptor signaling pathway"/>
    <property type="evidence" value="ECO:0007669"/>
    <property type="project" value="InterPro"/>
</dbReference>
<accession>A0AAD5NKI9</accession>
<dbReference type="InterPro" id="IPR024731">
    <property type="entry name" value="NELL2-like_EGF"/>
</dbReference>
<dbReference type="PANTHER" id="PTHR27005">
    <property type="entry name" value="WALL-ASSOCIATED RECEPTOR KINASE-LIKE 21"/>
    <property type="match status" value="1"/>
</dbReference>
<evidence type="ECO:0000259" key="23">
    <source>
        <dbReference type="PROSITE" id="PS50011"/>
    </source>
</evidence>
<keyword evidence="5" id="KW-0808">Transferase</keyword>
<evidence type="ECO:0000256" key="1">
    <source>
        <dbReference type="ARBA" id="ARBA00004479"/>
    </source>
</evidence>
<feature type="domain" description="EGF-like" evidence="24">
    <location>
        <begin position="289"/>
        <end position="326"/>
    </location>
</feature>
<evidence type="ECO:0000256" key="10">
    <source>
        <dbReference type="ARBA" id="ARBA00022777"/>
    </source>
</evidence>
<keyword evidence="2" id="KW-0723">Serine/threonine-protein kinase</keyword>
<evidence type="ECO:0000256" key="12">
    <source>
        <dbReference type="ARBA" id="ARBA00022989"/>
    </source>
</evidence>
<evidence type="ECO:0000256" key="16">
    <source>
        <dbReference type="ARBA" id="ARBA00047558"/>
    </source>
</evidence>
<evidence type="ECO:0000313" key="25">
    <source>
        <dbReference type="EMBL" id="KAI9162326.1"/>
    </source>
</evidence>
<keyword evidence="6 21" id="KW-0812">Transmembrane</keyword>
<dbReference type="PANTHER" id="PTHR27005:SF470">
    <property type="entry name" value="ASSOCIATED KINASE-LIKE PROTEIN, PUTATIVE-RELATED"/>
    <property type="match status" value="1"/>
</dbReference>
<dbReference type="SMART" id="SM00179">
    <property type="entry name" value="EGF_CA"/>
    <property type="match status" value="2"/>
</dbReference>
<evidence type="ECO:0000256" key="7">
    <source>
        <dbReference type="ARBA" id="ARBA00022729"/>
    </source>
</evidence>
<dbReference type="CDD" id="cd14066">
    <property type="entry name" value="STKc_IRAK"/>
    <property type="match status" value="1"/>
</dbReference>
<reference evidence="25" key="1">
    <citation type="journal article" date="2022" name="Plant J.">
        <title>Strategies of tolerance reflected in two North American maple genomes.</title>
        <authorList>
            <person name="McEvoy S.L."/>
            <person name="Sezen U.U."/>
            <person name="Trouern-Trend A."/>
            <person name="McMahon S.M."/>
            <person name="Schaberg P.G."/>
            <person name="Yang J."/>
            <person name="Wegrzyn J.L."/>
            <person name="Swenson N.G."/>
        </authorList>
    </citation>
    <scope>NUCLEOTIDE SEQUENCE</scope>
    <source>
        <strain evidence="25">91603</strain>
    </source>
</reference>
<evidence type="ECO:0000256" key="15">
    <source>
        <dbReference type="ARBA" id="ARBA00023180"/>
    </source>
</evidence>
<evidence type="ECO:0000256" key="22">
    <source>
        <dbReference type="SAM" id="SignalP"/>
    </source>
</evidence>
<keyword evidence="26" id="KW-1185">Reference proteome</keyword>
<dbReference type="PROSITE" id="PS00107">
    <property type="entry name" value="PROTEIN_KINASE_ATP"/>
    <property type="match status" value="1"/>
</dbReference>
<feature type="signal peptide" evidence="22">
    <location>
        <begin position="1"/>
        <end position="23"/>
    </location>
</feature>
<dbReference type="PROSITE" id="PS50026">
    <property type="entry name" value="EGF_3"/>
    <property type="match status" value="1"/>
</dbReference>
<evidence type="ECO:0000256" key="20">
    <source>
        <dbReference type="PROSITE-ProRule" id="PRU10141"/>
    </source>
</evidence>
<evidence type="ECO:0000256" key="4">
    <source>
        <dbReference type="ARBA" id="ARBA00022553"/>
    </source>
</evidence>
<dbReference type="GO" id="GO:0005886">
    <property type="term" value="C:plasma membrane"/>
    <property type="evidence" value="ECO:0007669"/>
    <property type="project" value="TreeGrafter"/>
</dbReference>
<dbReference type="PROSITE" id="PS00108">
    <property type="entry name" value="PROTEIN_KINASE_ST"/>
    <property type="match status" value="1"/>
</dbReference>
<dbReference type="SUPFAM" id="SSF56112">
    <property type="entry name" value="Protein kinase-like (PK-like)"/>
    <property type="match status" value="1"/>
</dbReference>
<comment type="subcellular location">
    <subcellularLocation>
        <location evidence="1">Membrane</location>
        <topology evidence="1">Single-pass type I membrane protein</topology>
    </subcellularLocation>
</comment>
<dbReference type="InterPro" id="IPR018097">
    <property type="entry name" value="EGF_Ca-bd_CS"/>
</dbReference>
<keyword evidence="10" id="KW-0418">Kinase</keyword>
<feature type="domain" description="Protein kinase" evidence="23">
    <location>
        <begin position="416"/>
        <end position="698"/>
    </location>
</feature>
<dbReference type="InterPro" id="IPR045274">
    <property type="entry name" value="WAK-like"/>
</dbReference>
<dbReference type="Proteomes" id="UP001064489">
    <property type="component" value="Chromosome 2"/>
</dbReference>
<dbReference type="GO" id="GO:0005509">
    <property type="term" value="F:calcium ion binding"/>
    <property type="evidence" value="ECO:0007669"/>
    <property type="project" value="InterPro"/>
</dbReference>